<name>A0ABY1Y8A1_9HYPH</name>
<gene>
    <name evidence="2" type="ORF">EYC79_12470</name>
</gene>
<keyword evidence="3" id="KW-1185">Reference proteome</keyword>
<keyword evidence="1" id="KW-1133">Transmembrane helix</keyword>
<accession>A0ABY1Y8A1</accession>
<dbReference type="Proteomes" id="UP000294239">
    <property type="component" value="Unassembled WGS sequence"/>
</dbReference>
<evidence type="ECO:0000256" key="1">
    <source>
        <dbReference type="SAM" id="Phobius"/>
    </source>
</evidence>
<feature type="transmembrane region" description="Helical" evidence="1">
    <location>
        <begin position="132"/>
        <end position="151"/>
    </location>
</feature>
<comment type="caution">
    <text evidence="2">The sequence shown here is derived from an EMBL/GenBank/DDBJ whole genome shotgun (WGS) entry which is preliminary data.</text>
</comment>
<dbReference type="GeneID" id="301041996"/>
<keyword evidence="1" id="KW-0472">Membrane</keyword>
<keyword evidence="1" id="KW-0812">Transmembrane</keyword>
<evidence type="ECO:0000313" key="2">
    <source>
        <dbReference type="EMBL" id="TBN12229.1"/>
    </source>
</evidence>
<sequence length="160" mass="17797">MMFFFIRFLIFVCVTWLPIVYSQGFEFVKANDFFIFAVVFLGIAGLIAYFLVLFSASVVMSMLTSSNQFPINFRTVAVADTIFSYGLIMVTSAMFLTETRLPVSVAVARGPLVVDGINTLLGWQVAAENTKTAIFCIIAIHALFLIHNFIATRRQPVADS</sequence>
<organism evidence="2 3">
    <name type="scientific">Agrobacterium cavarae</name>
    <dbReference type="NCBI Taxonomy" id="2528239"/>
    <lineage>
        <taxon>Bacteria</taxon>
        <taxon>Pseudomonadati</taxon>
        <taxon>Pseudomonadota</taxon>
        <taxon>Alphaproteobacteria</taxon>
        <taxon>Hyphomicrobiales</taxon>
        <taxon>Rhizobiaceae</taxon>
        <taxon>Rhizobium/Agrobacterium group</taxon>
        <taxon>Agrobacterium</taxon>
    </lineage>
</organism>
<dbReference type="EMBL" id="SISF01000030">
    <property type="protein sequence ID" value="TBN12229.1"/>
    <property type="molecule type" value="Genomic_DNA"/>
</dbReference>
<feature type="transmembrane region" description="Helical" evidence="1">
    <location>
        <begin position="75"/>
        <end position="96"/>
    </location>
</feature>
<dbReference type="RefSeq" id="WP_130978190.1">
    <property type="nucleotide sequence ID" value="NZ_SISF01000030.1"/>
</dbReference>
<proteinExistence type="predicted"/>
<reference evidence="2 3" key="1">
    <citation type="submission" date="2019-02" db="EMBL/GenBank/DDBJ databases">
        <title>Current taxonomic status of genus Agrobacterium and description of Agrobacterium cavarae sp. nov. isolated from maize roots.</title>
        <authorList>
            <person name="Flores-Felix J.D."/>
            <person name="Menendez E."/>
            <person name="Ramirez-Bahena M.H."/>
            <person name="Garcia-Fraile P."/>
            <person name="Velazquez E."/>
        </authorList>
    </citation>
    <scope>NUCLEOTIDE SEQUENCE [LARGE SCALE GENOMIC DNA]</scope>
    <source>
        <strain evidence="2 3">RZME10</strain>
    </source>
</reference>
<feature type="transmembrane region" description="Helical" evidence="1">
    <location>
        <begin position="34"/>
        <end position="63"/>
    </location>
</feature>
<protein>
    <submittedName>
        <fullName evidence="2">Uncharacterized protein</fullName>
    </submittedName>
</protein>
<evidence type="ECO:0000313" key="3">
    <source>
        <dbReference type="Proteomes" id="UP000294239"/>
    </source>
</evidence>